<dbReference type="InterPro" id="IPR029479">
    <property type="entry name" value="Nitroreductase"/>
</dbReference>
<dbReference type="PANTHER" id="PTHR43745:SF2">
    <property type="entry name" value="NITROREDUCTASE MJ1384-RELATED"/>
    <property type="match status" value="1"/>
</dbReference>
<sequence>MPSDADTSRPGPSLSLWSFRDDVTIETAEDGGLTVLSRWGDVPVGRPAPSVEEVLHRMTYGPVALGNVAGLDARALRSVFDRLPGRIVRSLGSRDSPVPLLSVQPVSPLGVLELPEVAGDRPLRLSRFAFAHQRDGELVIESPLSHHRVVLHRPQAALVLGALPRATTSVDVARRVDLALPVVADVVAHLAGAGMVVLGEDGTSVFREDTDPALLLWSPYDLLFHSRSRLGTHDEPAGATFRHVATLPPPAAAKPAPDGPRIPMYRPPAAVPHGMTLTDAIDGRRSVRTFADAAPSARELGELLFHAARVRMQATATAPDNVRYTVTRRPYPSAGSLYELELYLTVDRSPDLRRGIYHYSPAEHALTLVNATPADVDELLDNARVSIGGRRPPPVLITMTARVGRLSWVYDSISYATTLKHVGMLQQTLCLVATMLGLATSALTMGDARVSASAFGLDWPAEVGVGEFAIGLPENDISCNEEYLGVHGM</sequence>
<proteinExistence type="predicted"/>
<dbReference type="InterPro" id="IPR054488">
    <property type="entry name" value="ThcOx_dom2"/>
</dbReference>
<dbReference type="Gene3D" id="3.40.109.10">
    <property type="entry name" value="NADH Oxidase"/>
    <property type="match status" value="1"/>
</dbReference>
<feature type="domain" description="Nitroreductase" evidence="1">
    <location>
        <begin position="281"/>
        <end position="469"/>
    </location>
</feature>
<dbReference type="Pfam" id="PF22767">
    <property type="entry name" value="ThcOx"/>
    <property type="match status" value="1"/>
</dbReference>
<dbReference type="GO" id="GO:0016491">
    <property type="term" value="F:oxidoreductase activity"/>
    <property type="evidence" value="ECO:0007669"/>
    <property type="project" value="InterPro"/>
</dbReference>
<evidence type="ECO:0000259" key="2">
    <source>
        <dbReference type="Pfam" id="PF22767"/>
    </source>
</evidence>
<dbReference type="GeneID" id="95804075"/>
<dbReference type="Proteomes" id="UP000198251">
    <property type="component" value="Chromosome I"/>
</dbReference>
<evidence type="ECO:0000313" key="3">
    <source>
        <dbReference type="EMBL" id="SCG18041.1"/>
    </source>
</evidence>
<protein>
    <submittedName>
        <fullName evidence="3">SagB-type dehydrogenase domain-containing protein</fullName>
    </submittedName>
</protein>
<name>A0A1C5GE06_MICEH</name>
<dbReference type="NCBIfam" id="TIGR03605">
    <property type="entry name" value="antibiot_sagB"/>
    <property type="match status" value="1"/>
</dbReference>
<dbReference type="EMBL" id="LT607733">
    <property type="protein sequence ID" value="SCG18041.1"/>
    <property type="molecule type" value="Genomic_DNA"/>
</dbReference>
<dbReference type="PANTHER" id="PTHR43745">
    <property type="entry name" value="NITROREDUCTASE MJ1384-RELATED"/>
    <property type="match status" value="1"/>
</dbReference>
<dbReference type="InterPro" id="IPR052544">
    <property type="entry name" value="Bacteriocin_Proc_Enz"/>
</dbReference>
<feature type="domain" description="Cyanobactin oxidase ThcOx second" evidence="2">
    <location>
        <begin position="123"/>
        <end position="234"/>
    </location>
</feature>
<evidence type="ECO:0000313" key="4">
    <source>
        <dbReference type="Proteomes" id="UP000198251"/>
    </source>
</evidence>
<dbReference type="SUPFAM" id="SSF55469">
    <property type="entry name" value="FMN-dependent nitroreductase-like"/>
    <property type="match status" value="1"/>
</dbReference>
<gene>
    <name evidence="3" type="ORF">GA0070610_4374</name>
</gene>
<dbReference type="AlphaFoldDB" id="A0A1C5GE06"/>
<organism evidence="3 4">
    <name type="scientific">Micromonospora echinofusca</name>
    <dbReference type="NCBI Taxonomy" id="47858"/>
    <lineage>
        <taxon>Bacteria</taxon>
        <taxon>Bacillati</taxon>
        <taxon>Actinomycetota</taxon>
        <taxon>Actinomycetes</taxon>
        <taxon>Micromonosporales</taxon>
        <taxon>Micromonosporaceae</taxon>
        <taxon>Micromonospora</taxon>
    </lineage>
</organism>
<evidence type="ECO:0000259" key="1">
    <source>
        <dbReference type="Pfam" id="PF00881"/>
    </source>
</evidence>
<dbReference type="InterPro" id="IPR020051">
    <property type="entry name" value="SagB-type_dehydrogenase"/>
</dbReference>
<dbReference type="CDD" id="cd02142">
    <property type="entry name" value="McbC_SagB-like_oxidoreductase"/>
    <property type="match status" value="1"/>
</dbReference>
<dbReference type="InterPro" id="IPR000415">
    <property type="entry name" value="Nitroreductase-like"/>
</dbReference>
<dbReference type="Pfam" id="PF00881">
    <property type="entry name" value="Nitroreductase"/>
    <property type="match status" value="1"/>
</dbReference>
<accession>A0A1C5GE06</accession>
<reference evidence="3 4" key="1">
    <citation type="submission" date="2016-06" db="EMBL/GenBank/DDBJ databases">
        <authorList>
            <person name="Kjaerup R.B."/>
            <person name="Dalgaard T.S."/>
            <person name="Juul-Madsen H.R."/>
        </authorList>
    </citation>
    <scope>NUCLEOTIDE SEQUENCE [LARGE SCALE GENOMIC DNA]</scope>
    <source>
        <strain evidence="3 4">DSM 43913</strain>
    </source>
</reference>
<keyword evidence="4" id="KW-1185">Reference proteome</keyword>
<dbReference type="RefSeq" id="WP_089001704.1">
    <property type="nucleotide sequence ID" value="NZ_JBFAAC010000006.1"/>
</dbReference>